<keyword evidence="2" id="KW-0472">Membrane</keyword>
<organism evidence="3 4">
    <name type="scientific">Thermosynechococcus sichuanensis E542</name>
    <dbReference type="NCBI Taxonomy" id="2016101"/>
    <lineage>
        <taxon>Bacteria</taxon>
        <taxon>Bacillati</taxon>
        <taxon>Cyanobacteriota</taxon>
        <taxon>Cyanophyceae</taxon>
        <taxon>Acaryochloridales</taxon>
        <taxon>Thermosynechococcaceae</taxon>
        <taxon>Thermosynechococcus</taxon>
        <taxon>Thermosynechococcus sichuanensis</taxon>
    </lineage>
</organism>
<keyword evidence="2" id="KW-0812">Transmembrane</keyword>
<feature type="compositionally biased region" description="Basic and acidic residues" evidence="1">
    <location>
        <begin position="465"/>
        <end position="477"/>
    </location>
</feature>
<gene>
    <name evidence="3" type="ORF">D3A95_01800</name>
</gene>
<dbReference type="KEGG" id="tsq:D3A95_01800"/>
<dbReference type="InterPro" id="IPR049774">
    <property type="entry name" value="EPS_HpsA-like"/>
</dbReference>
<evidence type="ECO:0000256" key="2">
    <source>
        <dbReference type="SAM" id="Phobius"/>
    </source>
</evidence>
<dbReference type="EMBL" id="CP032152">
    <property type="protein sequence ID" value="QLL29707.1"/>
    <property type="molecule type" value="Genomic_DNA"/>
</dbReference>
<keyword evidence="2" id="KW-1133">Transmembrane helix</keyword>
<dbReference type="RefSeq" id="WP_181495838.1">
    <property type="nucleotide sequence ID" value="NZ_CP032152.1"/>
</dbReference>
<evidence type="ECO:0000313" key="3">
    <source>
        <dbReference type="EMBL" id="QLL29707.1"/>
    </source>
</evidence>
<evidence type="ECO:0000313" key="4">
    <source>
        <dbReference type="Proteomes" id="UP000261812"/>
    </source>
</evidence>
<name>A0A7D6ES26_9CYAN</name>
<keyword evidence="4" id="KW-1185">Reference proteome</keyword>
<dbReference type="Proteomes" id="UP000261812">
    <property type="component" value="Chromosome"/>
</dbReference>
<reference evidence="4" key="1">
    <citation type="submission" date="2018-09" db="EMBL/GenBank/DDBJ databases">
        <title>Complete genome sequence of thermophilic cyanobacteria strain Thermosynechococcus elongatus PKUAC-SCTE542.</title>
        <authorList>
            <person name="Liang Y."/>
            <person name="Tang J."/>
            <person name="Daroch M."/>
        </authorList>
    </citation>
    <scope>NUCLEOTIDE SEQUENCE [LARGE SCALE GENOMIC DNA]</scope>
    <source>
        <strain evidence="4">E542</strain>
    </source>
</reference>
<dbReference type="NCBIfam" id="NF038301">
    <property type="entry name" value="EPS_HpsA"/>
    <property type="match status" value="2"/>
</dbReference>
<evidence type="ECO:0000256" key="1">
    <source>
        <dbReference type="SAM" id="MobiDB-lite"/>
    </source>
</evidence>
<feature type="transmembrane region" description="Helical" evidence="2">
    <location>
        <begin position="52"/>
        <end position="74"/>
    </location>
</feature>
<proteinExistence type="predicted"/>
<accession>A0A7D6ES26</accession>
<protein>
    <submittedName>
        <fullName evidence="3">Uncharacterized protein</fullName>
    </submittedName>
</protein>
<sequence>MKKNDRRFGLSKRQYRKLMRTIRHLFYQLRLWLQRRLSPVVRQRRVRLGRAGFVLPTAVIVLVVITLTVGALMLRTLNRTAEVGAQRQELQVLNATAPAVDRAKAKLEYFFTQDPLRPQGVPGEAQIEQIMLNTANRNPDPYTFADERRIDIDGDGNVDNAWAFQPTGDSIVAYSILMRRPNDTQINQTDAQKAAGLLTRSRPVGITEQGNQCANVGPTSAAAQQAEVGWDPVGTATLRKNFQINAFVYENRNGGQALATIDFTQERELDRGNKWGAWFRNDLEIFPGPVFRWNGAMHTEGSIFFTSGSGYTAFLVSSPNSCIYTRTASEITTAEVVDVNDVDGDGDTNEIIFQGQFMAGSLRDNNTNAGTVQVHSYREPPALPFTTGDANPPAENVRLTNARDSVIDGRNPADIALNPVAILTQDRSMARGNDPTNLSVRDAKWGNQFYVQQGRFANKPQPKPYVDDTYRADDRYGPKPVYDVSIPSSDPRRQIPAGSKVGDPIGNQVPGARDLLTRNIAPDDSPNKRTDLGLDGYWERRARQEGLRIIVGERLELGKPLDPPALGNIVDTANTQRRNEFYQHRTLRDDLAAVQATAIYHYKAQGTTINPSIPDPFTDPYPGQNIGGYQPIACLATTHHHGTPQAALRSIMFNQYSGIQGLPSNFQFFDFFTGRGTNGWEFIPPNFDAPAMQQAMQNLVAYASDGVNGAFPPKQETGGVTIHPDPFETRAGNFSNLARALSPQGNNSLADQSAKHTAGCMLGMLAHSVNTLENLNVPNLNAGNQLVNLDDAIYKLNEYYRPNFSTNDFSEVINNGEVIPFGLGNRTEMGTGTVQVVRQGFANLSDTPPRIFPLSYRGGYLDPNAYITALIGNARWSQRPLQETNVDVNARLARLLALKEQVAYDRNPTGYTCSIPDTYVHLRNAFCLGQRGFVIGEEFNVPEPGKTVTVNVEDAPSYNFDLRPGNVSQGGDIGRHVYVSGVGRMVLTDFEPDARGKVLTVTLQNPDPPQPGNAREGTPIPAGASASIMSKPLETGTIDVPVGFPNSPILNPLNPTANSSVTIKYRGLNTGLNTEPNTGLNGPLEVGDIIEIRRPTTGLVLNRGRLEGRFVVVATPAPLTATVRYIGGTERSGSGTENIAVDSTLVVLSRRGSNPTAPILGTFNTVIKYPALRAIFNPLGGTPVNPASIAATPRSSTSNFLTPTEGASGTLVNNNNINIRYPNRLNQIIDFDGNARNVAFLDNTLFNGREEMAVREMDIDLDLLRRSPIGGDTWLPMGGIVYAFREDAVREDGIARPAVMGQNWMNTNPSGPHDPILTANGISTKPVDFFADPMRRPNGFRLWNGQRLDRQGLPADKNIAGLSFITDNPVYIQGDFNLHSTDGTTNNLIEEFTQTLAADWNNFYSRNTINNNFARPTGDTWRPTEILADAITIISNNFCNGSANDYFAQAYNNPLQGLGNNSPENLASNFVQNANSSTDARVNNGTSTGQIYLGCANTAELRPSFLNANRPNADLPNNAVWLRESPFDPSSPIYVDRNGIPWAVNHQTGQRIGVSISGTPPVANAVNLTRYPNGETGQADPAPNFYNSYYTFSNDRPRNGAQDTRVNAVIISATVPSRPTQAYGGIHNFPRFLENWEDRNLWIQGSFIQLNFSTQATGPFDQDQWEISPTTPTDSRCRDVNTAFNCPAQAAELIRYYGAPNRRWGYDVGLQLAPAGPVASRFISPARQRSEYFTELPASDPYILRLRCAQRPSGMGSGRIDPGVTNCPA</sequence>
<feature type="region of interest" description="Disordered" evidence="1">
    <location>
        <begin position="457"/>
        <end position="510"/>
    </location>
</feature>